<keyword evidence="7" id="KW-0998">Cell outer membrane</keyword>
<dbReference type="Gene3D" id="2.60.40.1120">
    <property type="entry name" value="Carboxypeptidase-like, regulatory domain"/>
    <property type="match status" value="1"/>
</dbReference>
<keyword evidence="6" id="KW-0472">Membrane</keyword>
<dbReference type="GO" id="GO:0044718">
    <property type="term" value="P:siderophore transmembrane transport"/>
    <property type="evidence" value="ECO:0007669"/>
    <property type="project" value="TreeGrafter"/>
</dbReference>
<dbReference type="InterPro" id="IPR008969">
    <property type="entry name" value="CarboxyPept-like_regulatory"/>
</dbReference>
<dbReference type="SUPFAM" id="SSF56935">
    <property type="entry name" value="Porins"/>
    <property type="match status" value="1"/>
</dbReference>
<keyword evidence="3" id="KW-1134">Transmembrane beta strand</keyword>
<evidence type="ECO:0000256" key="4">
    <source>
        <dbReference type="ARBA" id="ARBA00022692"/>
    </source>
</evidence>
<evidence type="ECO:0000313" key="10">
    <source>
        <dbReference type="Proteomes" id="UP000286246"/>
    </source>
</evidence>
<evidence type="ECO:0000256" key="6">
    <source>
        <dbReference type="ARBA" id="ARBA00023136"/>
    </source>
</evidence>
<dbReference type="Gene3D" id="2.170.130.10">
    <property type="entry name" value="TonB-dependent receptor, plug domain"/>
    <property type="match status" value="1"/>
</dbReference>
<evidence type="ECO:0000313" key="9">
    <source>
        <dbReference type="EMBL" id="RKE45339.1"/>
    </source>
</evidence>
<dbReference type="AlphaFoldDB" id="A0A420ALL9"/>
<dbReference type="InterPro" id="IPR036942">
    <property type="entry name" value="Beta-barrel_TonB_sf"/>
</dbReference>
<dbReference type="InterPro" id="IPR037066">
    <property type="entry name" value="Plug_dom_sf"/>
</dbReference>
<keyword evidence="10" id="KW-1185">Reference proteome</keyword>
<proteinExistence type="predicted"/>
<dbReference type="PANTHER" id="PTHR30069">
    <property type="entry name" value="TONB-DEPENDENT OUTER MEMBRANE RECEPTOR"/>
    <property type="match status" value="1"/>
</dbReference>
<dbReference type="OrthoDB" id="9803050at2"/>
<evidence type="ECO:0000259" key="8">
    <source>
        <dbReference type="Pfam" id="PF07715"/>
    </source>
</evidence>
<evidence type="ECO:0000256" key="1">
    <source>
        <dbReference type="ARBA" id="ARBA00004571"/>
    </source>
</evidence>
<dbReference type="Proteomes" id="UP000286246">
    <property type="component" value="Unassembled WGS sequence"/>
</dbReference>
<keyword evidence="4" id="KW-0812">Transmembrane</keyword>
<dbReference type="GO" id="GO:0009279">
    <property type="term" value="C:cell outer membrane"/>
    <property type="evidence" value="ECO:0007669"/>
    <property type="project" value="UniProtKB-SubCell"/>
</dbReference>
<dbReference type="Gene3D" id="2.40.170.20">
    <property type="entry name" value="TonB-dependent receptor, beta-barrel domain"/>
    <property type="match status" value="1"/>
</dbReference>
<dbReference type="GO" id="GO:0015344">
    <property type="term" value="F:siderophore uptake transmembrane transporter activity"/>
    <property type="evidence" value="ECO:0007669"/>
    <property type="project" value="TreeGrafter"/>
</dbReference>
<accession>A0A420ALL9</accession>
<keyword evidence="5" id="KW-0732">Signal</keyword>
<evidence type="ECO:0000256" key="7">
    <source>
        <dbReference type="ARBA" id="ARBA00023237"/>
    </source>
</evidence>
<gene>
    <name evidence="9" type="ORF">DFQ12_4411</name>
</gene>
<protein>
    <submittedName>
        <fullName evidence="9">Outer membrane receptor protein involved in Fe transport</fullName>
    </submittedName>
</protein>
<keyword evidence="9" id="KW-0675">Receptor</keyword>
<evidence type="ECO:0000256" key="3">
    <source>
        <dbReference type="ARBA" id="ARBA00022452"/>
    </source>
</evidence>
<reference evidence="9 10" key="1">
    <citation type="submission" date="2018-09" db="EMBL/GenBank/DDBJ databases">
        <title>Genomic Encyclopedia of Type Strains, Phase III (KMG-III): the genomes of soil and plant-associated and newly described type strains.</title>
        <authorList>
            <person name="Whitman W."/>
        </authorList>
    </citation>
    <scope>NUCLEOTIDE SEQUENCE [LARGE SCALE GENOMIC DNA]</scope>
    <source>
        <strain evidence="9 10">CECT 7938</strain>
    </source>
</reference>
<dbReference type="Pfam" id="PF13715">
    <property type="entry name" value="CarbopepD_reg_2"/>
    <property type="match status" value="1"/>
</dbReference>
<dbReference type="Pfam" id="PF07715">
    <property type="entry name" value="Plug"/>
    <property type="match status" value="1"/>
</dbReference>
<comment type="caution">
    <text evidence="9">The sequence shown here is derived from an EMBL/GenBank/DDBJ whole genome shotgun (WGS) entry which is preliminary data.</text>
</comment>
<dbReference type="SUPFAM" id="SSF49464">
    <property type="entry name" value="Carboxypeptidase regulatory domain-like"/>
    <property type="match status" value="1"/>
</dbReference>
<dbReference type="PANTHER" id="PTHR30069:SF29">
    <property type="entry name" value="HEMOGLOBIN AND HEMOGLOBIN-HAPTOGLOBIN-BINDING PROTEIN 1-RELATED"/>
    <property type="match status" value="1"/>
</dbReference>
<dbReference type="EMBL" id="RAPY01000005">
    <property type="protein sequence ID" value="RKE45339.1"/>
    <property type="molecule type" value="Genomic_DNA"/>
</dbReference>
<dbReference type="RefSeq" id="WP_120261087.1">
    <property type="nucleotide sequence ID" value="NZ_RAPY01000005.1"/>
</dbReference>
<keyword evidence="2" id="KW-0813">Transport</keyword>
<dbReference type="InterPro" id="IPR039426">
    <property type="entry name" value="TonB-dep_rcpt-like"/>
</dbReference>
<comment type="subcellular location">
    <subcellularLocation>
        <location evidence="1">Cell outer membrane</location>
        <topology evidence="1">Multi-pass membrane protein</topology>
    </subcellularLocation>
</comment>
<dbReference type="InterPro" id="IPR012910">
    <property type="entry name" value="Plug_dom"/>
</dbReference>
<evidence type="ECO:0000256" key="2">
    <source>
        <dbReference type="ARBA" id="ARBA00022448"/>
    </source>
</evidence>
<sequence length="774" mass="86318">MRPIIQYLLPISLVLSPFIVSAQEAVISGIIRDANTGKPLNGAIISSVNDSIGASSDLLGHYSITVPQRTHRFAISYIGYQQQVVTIELFQSRERNFDLKPAANRIAEVVVSAKEKGEALDDPQMSTVHLSMKDIKDVPVLFGEKDLVKTIQLLPGVQGGGEGSTSFNVRGGDGGQNLILLDQATVYNASHLLGFFSTFNSDAIKDVQLYKGGIPAQFGGRISSVLDISMLDGNKKQFSGEGGLGIIASRLKLEGPIVRDKSSFLFSARRSYADSFLKLAKSKDMANNSLYFYDLNAKLSFNLGKKTSLYLSGYHGKDKLKYSDLFNIAWGNSTATAGLNHRFNDKISSSTSLIYSGFDYQAGVSSEQIDFQVASKIRNINAKQDFSFYANTNNTIRLGVAALAQSIRPANLATGKSQSVNPTAIESQRGIDLGGYISHEWKPTTNLSIHYGIHLHDFMVLGKRTFYQFDENGKPISEKRDNSRIAKHYINLEPRLSASLLLDEQSSLKASYNRIVQNLHQLTNTTASLPTDQYVLSSLNIKPQRVDQAVLGYFRTFANKQYDFSVEAYYKRLGNQIDIRNGATLQANAYFEGELLFGVGRAYGLEGYLRKNSGRLKGWISYTLSKSRRKFNGINGGNWFNARQDRTHDLAVVANYALSNTWTLSGTFVFNTGNAVTFPSGKYLVNGKSLFYYTERNGYRMPDYHRLDLSATYDPHHTNKRFHSSWTIGIYNAYNRKNAYTIDFRENKTNPNLTEAYKIILFGIVPSVTWNFKF</sequence>
<organism evidence="9 10">
    <name type="scientific">Sphingobacterium detergens</name>
    <dbReference type="NCBI Taxonomy" id="1145106"/>
    <lineage>
        <taxon>Bacteria</taxon>
        <taxon>Pseudomonadati</taxon>
        <taxon>Bacteroidota</taxon>
        <taxon>Sphingobacteriia</taxon>
        <taxon>Sphingobacteriales</taxon>
        <taxon>Sphingobacteriaceae</taxon>
        <taxon>Sphingobacterium</taxon>
    </lineage>
</organism>
<feature type="domain" description="TonB-dependent receptor plug" evidence="8">
    <location>
        <begin position="130"/>
        <end position="221"/>
    </location>
</feature>
<evidence type="ECO:0000256" key="5">
    <source>
        <dbReference type="ARBA" id="ARBA00022729"/>
    </source>
</evidence>
<name>A0A420ALL9_SPHD1</name>